<proteinExistence type="predicted"/>
<accession>A0AAE9C7Z9</accession>
<sequence length="140" mass="15214">MADVDVSVNAVVKVCSASVQLQDVARRFSHGSGNQGLKQEYIQKYTQMQELVETPLESNQAVVTTGDSVTLLDLKGKLITESTEIVVANNKLLSIQCKDPSVAVISTMQFKNDEGTYNITVSKGKISAIEFIPIVIPPEE</sequence>
<protein>
    <submittedName>
        <fullName evidence="1">Spanin</fullName>
    </submittedName>
</protein>
<evidence type="ECO:0000313" key="2">
    <source>
        <dbReference type="Proteomes" id="UP000831673"/>
    </source>
</evidence>
<keyword evidence="2" id="KW-1185">Reference proteome</keyword>
<dbReference type="EMBL" id="OL416096">
    <property type="protein sequence ID" value="UGC97841.1"/>
    <property type="molecule type" value="Genomic_DNA"/>
</dbReference>
<dbReference type="Proteomes" id="UP000831673">
    <property type="component" value="Segment"/>
</dbReference>
<name>A0AAE9C7Z9_9CAUD</name>
<evidence type="ECO:0000313" key="1">
    <source>
        <dbReference type="EMBL" id="UGC97841.1"/>
    </source>
</evidence>
<organism evidence="1 2">
    <name type="scientific">Proteus phage 309</name>
    <dbReference type="NCBI Taxonomy" id="2894355"/>
    <lineage>
        <taxon>Viruses</taxon>
        <taxon>Duplodnaviria</taxon>
        <taxon>Heunggongvirae</taxon>
        <taxon>Uroviricota</taxon>
        <taxon>Caudoviricetes</taxon>
        <taxon>Autographivirales</taxon>
        <taxon>Autoscriptoviridae</taxon>
        <taxon>Slopekvirinae</taxon>
        <taxon>Novosibovirus</taxon>
        <taxon>Novosibovirus 309</taxon>
    </lineage>
</organism>
<reference evidence="1 2" key="1">
    <citation type="submission" date="2021-11" db="EMBL/GenBank/DDBJ databases">
        <title>Novel species of Proteus-infecting phage.</title>
        <authorList>
            <person name="Aaron J.A."/>
            <person name="van Zyl L.J."/>
            <person name="Dicks L.M.T."/>
        </authorList>
    </citation>
    <scope>NUCLEOTIDE SEQUENCE [LARGE SCALE GENOMIC DNA]</scope>
</reference>
<gene>
    <name evidence="1" type="ORF">pp309_000053</name>
</gene>